<keyword evidence="1" id="KW-0812">Transmembrane</keyword>
<comment type="caution">
    <text evidence="2">The sequence shown here is derived from an EMBL/GenBank/DDBJ whole genome shotgun (WGS) entry which is preliminary data.</text>
</comment>
<evidence type="ECO:0000256" key="1">
    <source>
        <dbReference type="SAM" id="Phobius"/>
    </source>
</evidence>
<evidence type="ECO:0000313" key="3">
    <source>
        <dbReference type="Proteomes" id="UP000760472"/>
    </source>
</evidence>
<dbReference type="RefSeq" id="WP_205214203.1">
    <property type="nucleotide sequence ID" value="NZ_JAFFZP010000035.1"/>
</dbReference>
<reference evidence="2 3" key="1">
    <citation type="submission" date="2021-02" db="EMBL/GenBank/DDBJ databases">
        <title>A novel species of genus Amphritea isolated from a fishpond in China.</title>
        <authorList>
            <person name="Lu H."/>
        </authorList>
    </citation>
    <scope>NUCLEOTIDE SEQUENCE [LARGE SCALE GENOMIC DNA]</scope>
    <source>
        <strain evidence="2 3">RP18W</strain>
    </source>
</reference>
<feature type="transmembrane region" description="Helical" evidence="1">
    <location>
        <begin position="268"/>
        <end position="287"/>
    </location>
</feature>
<feature type="transmembrane region" description="Helical" evidence="1">
    <location>
        <begin position="110"/>
        <end position="132"/>
    </location>
</feature>
<dbReference type="Proteomes" id="UP000760472">
    <property type="component" value="Unassembled WGS sequence"/>
</dbReference>
<name>A0ABS2WBY3_9GAMM</name>
<feature type="transmembrane region" description="Helical" evidence="1">
    <location>
        <begin position="374"/>
        <end position="393"/>
    </location>
</feature>
<proteinExistence type="predicted"/>
<keyword evidence="1" id="KW-1133">Transmembrane helix</keyword>
<keyword evidence="1" id="KW-0472">Membrane</keyword>
<feature type="transmembrane region" description="Helical" evidence="1">
    <location>
        <begin position="325"/>
        <end position="341"/>
    </location>
</feature>
<dbReference type="EMBL" id="JAFFZP010000035">
    <property type="protein sequence ID" value="MBN0989224.1"/>
    <property type="molecule type" value="Genomic_DNA"/>
</dbReference>
<gene>
    <name evidence="2" type="ORF">JW498_17785</name>
</gene>
<keyword evidence="3" id="KW-1185">Reference proteome</keyword>
<feature type="transmembrane region" description="Helical" evidence="1">
    <location>
        <begin position="299"/>
        <end position="319"/>
    </location>
</feature>
<feature type="transmembrane region" description="Helical" evidence="1">
    <location>
        <begin position="244"/>
        <end position="262"/>
    </location>
</feature>
<feature type="transmembrane region" description="Helical" evidence="1">
    <location>
        <begin position="6"/>
        <end position="30"/>
    </location>
</feature>
<feature type="transmembrane region" description="Helical" evidence="1">
    <location>
        <begin position="83"/>
        <end position="104"/>
    </location>
</feature>
<sequence>MTTLLIFIVIIVLIGGGIWGWPLLAGVLGISSVTDKAGALNHIVQLMNRYDITPDDVESTFHRQLCATGATDNRSKGEIARTLFAYLGGIFILAGVSTYISMFWDSMGSTMRILSTLGIGYILFIVLVSALHENRFPKLILPLTVASVTMMTGGWFVLMNEFYPKGDNWRTAVLCVFAVMALHQGALFFKYRRTALLFTSLFFSYGFLQVGLDILGVPIAYSAIALGASVFLVGDALEKTPYKLLSEPALLIGVCWLNSGLFDRMNLFTSSNWATLITGLCIIFTTYGMHKARRYPRLVALGYFFGSIMVYCGLFDLVQNTRVELLYLAVAASGLYACVVLQSRALLLTTVLAMFGFMVYFSEKYFANSLGWPVTLVLLGIAFLSVGAIAIKVKQRI</sequence>
<feature type="transmembrane region" description="Helical" evidence="1">
    <location>
        <begin position="139"/>
        <end position="157"/>
    </location>
</feature>
<feature type="transmembrane region" description="Helical" evidence="1">
    <location>
        <begin position="169"/>
        <end position="188"/>
    </location>
</feature>
<protein>
    <submittedName>
        <fullName evidence="2">DUF2157 domain-containing protein</fullName>
    </submittedName>
</protein>
<evidence type="ECO:0000313" key="2">
    <source>
        <dbReference type="EMBL" id="MBN0989224.1"/>
    </source>
</evidence>
<organism evidence="2 3">
    <name type="scientific">Amphritea pacifica</name>
    <dbReference type="NCBI Taxonomy" id="2811233"/>
    <lineage>
        <taxon>Bacteria</taxon>
        <taxon>Pseudomonadati</taxon>
        <taxon>Pseudomonadota</taxon>
        <taxon>Gammaproteobacteria</taxon>
        <taxon>Oceanospirillales</taxon>
        <taxon>Oceanospirillaceae</taxon>
        <taxon>Amphritea</taxon>
    </lineage>
</organism>
<accession>A0ABS2WBY3</accession>